<comment type="caution">
    <text evidence="1">The sequence shown here is derived from an EMBL/GenBank/DDBJ whole genome shotgun (WGS) entry which is preliminary data.</text>
</comment>
<gene>
    <name evidence="1" type="ORF">CLOSTMETH_01031</name>
</gene>
<dbReference type="HOGENOM" id="CLU_3097405_0_0_9"/>
<dbReference type="Proteomes" id="UP000003340">
    <property type="component" value="Unassembled WGS sequence"/>
</dbReference>
<accession>C0EB14</accession>
<dbReference type="AlphaFoldDB" id="C0EB14"/>
<evidence type="ECO:0000313" key="2">
    <source>
        <dbReference type="Proteomes" id="UP000003340"/>
    </source>
</evidence>
<organism evidence="1 2">
    <name type="scientific">[Clostridium] methylpentosum DSM 5476</name>
    <dbReference type="NCBI Taxonomy" id="537013"/>
    <lineage>
        <taxon>Bacteria</taxon>
        <taxon>Bacillati</taxon>
        <taxon>Bacillota</taxon>
        <taxon>Clostridia</taxon>
        <taxon>Eubacteriales</taxon>
        <taxon>Oscillospiraceae</taxon>
        <taxon>Oscillospiraceae incertae sedis</taxon>
    </lineage>
</organism>
<protein>
    <submittedName>
        <fullName evidence="1">Uncharacterized protein</fullName>
    </submittedName>
</protein>
<evidence type="ECO:0000313" key="1">
    <source>
        <dbReference type="EMBL" id="EEG31328.1"/>
    </source>
</evidence>
<sequence>MTSFYRKQLKKYILLKNMRKRTRFQTKIHVLNCLTKKGNSPIIIQYTKRGR</sequence>
<dbReference type="EMBL" id="ACEC01000039">
    <property type="protein sequence ID" value="EEG31328.1"/>
    <property type="molecule type" value="Genomic_DNA"/>
</dbReference>
<reference evidence="1 2" key="2">
    <citation type="submission" date="2009-02" db="EMBL/GenBank/DDBJ databases">
        <title>Draft genome sequence of Clostridium methylpentosum (DSM 5476).</title>
        <authorList>
            <person name="Sudarsanam P."/>
            <person name="Ley R."/>
            <person name="Guruge J."/>
            <person name="Turnbaugh P.J."/>
            <person name="Mahowald M."/>
            <person name="Liep D."/>
            <person name="Gordon J."/>
        </authorList>
    </citation>
    <scope>NUCLEOTIDE SEQUENCE [LARGE SCALE GENOMIC DNA]</scope>
    <source>
        <strain evidence="1 2">DSM 5476</strain>
    </source>
</reference>
<name>C0EB14_9FIRM</name>
<reference evidence="1 2" key="1">
    <citation type="submission" date="2009-01" db="EMBL/GenBank/DDBJ databases">
        <authorList>
            <person name="Fulton L."/>
            <person name="Clifton S."/>
            <person name="Fulton B."/>
            <person name="Xu J."/>
            <person name="Minx P."/>
            <person name="Pepin K.H."/>
            <person name="Johnson M."/>
            <person name="Bhonagiri V."/>
            <person name="Nash W.E."/>
            <person name="Mardis E.R."/>
            <person name="Wilson R.K."/>
        </authorList>
    </citation>
    <scope>NUCLEOTIDE SEQUENCE [LARGE SCALE GENOMIC DNA]</scope>
    <source>
        <strain evidence="1 2">DSM 5476</strain>
    </source>
</reference>
<proteinExistence type="predicted"/>
<keyword evidence="2" id="KW-1185">Reference proteome</keyword>
<dbReference type="STRING" id="537013.CLOSTMETH_01031"/>